<evidence type="ECO:0000256" key="9">
    <source>
        <dbReference type="ARBA" id="ARBA00023136"/>
    </source>
</evidence>
<dbReference type="GO" id="GO:0000323">
    <property type="term" value="C:lytic vacuole"/>
    <property type="evidence" value="ECO:0007669"/>
    <property type="project" value="UniProtKB-ARBA"/>
</dbReference>
<dbReference type="AlphaFoldDB" id="A0A9X0DA87"/>
<dbReference type="SUPFAM" id="SSF90123">
    <property type="entry name" value="ABC transporter transmembrane region"/>
    <property type="match status" value="1"/>
</dbReference>
<sequence>MDMWALSKSNRSSTVVPPFINKWKEAESSIRGTARSPTIEPVDNEKAELKADDADEEVKFSSENQKKENTPSLSRIMFGLFWDKFLLAVLFKLINDCIQFVQPQLLRLLIGYVEDKNNPDDKWRGYVYGIAMFAVALVQSIALQQYFHVVFTLGMNVRTAVIGMVYSKALLLNNNSRKESTAGEMVNLMSVDAQRLMDLLTYMNTLWSGPLQIIIALYFLYNTMDVSILAGVGVMILLIPTNLFVSRIARKLQVKQMGAKDSRLRMMNEILNGIKVLKLYAWETSFMRMVSKLRKKELHHLRNSSYLNASFAFTFTCAPFMVSLATFAIYVLTGNELTASKAFVAISLFNILRFPLVMLPNVIISLIQAKVSS</sequence>
<evidence type="ECO:0000256" key="1">
    <source>
        <dbReference type="ARBA" id="ARBA00004128"/>
    </source>
</evidence>
<evidence type="ECO:0000313" key="12">
    <source>
        <dbReference type="EMBL" id="KAJ7390689.1"/>
    </source>
</evidence>
<feature type="transmembrane region" description="Helical" evidence="10">
    <location>
        <begin position="226"/>
        <end position="245"/>
    </location>
</feature>
<keyword evidence="5" id="KW-0677">Repeat</keyword>
<feature type="transmembrane region" description="Helical" evidence="10">
    <location>
        <begin position="125"/>
        <end position="143"/>
    </location>
</feature>
<feature type="transmembrane region" description="Helical" evidence="10">
    <location>
        <begin position="199"/>
        <end position="220"/>
    </location>
</feature>
<dbReference type="GO" id="GO:0140359">
    <property type="term" value="F:ABC-type transporter activity"/>
    <property type="evidence" value="ECO:0007669"/>
    <property type="project" value="InterPro"/>
</dbReference>
<accession>A0A9X0DA87</accession>
<dbReference type="PANTHER" id="PTHR24223:SF443">
    <property type="entry name" value="MULTIDRUG-RESISTANCE LIKE PROTEIN 1, ISOFORM I"/>
    <property type="match status" value="1"/>
</dbReference>
<gene>
    <name evidence="12" type="primary">ABCC1_13</name>
    <name evidence="12" type="ORF">OS493_023402</name>
</gene>
<keyword evidence="2" id="KW-0813">Transport</keyword>
<dbReference type="GO" id="GO:0005774">
    <property type="term" value="C:vacuolar membrane"/>
    <property type="evidence" value="ECO:0007669"/>
    <property type="project" value="UniProtKB-SubCell"/>
</dbReference>
<comment type="subcellular location">
    <subcellularLocation>
        <location evidence="1">Vacuole membrane</location>
        <topology evidence="1">Multi-pass membrane protein</topology>
    </subcellularLocation>
</comment>
<dbReference type="OrthoDB" id="6500128at2759"/>
<dbReference type="GO" id="GO:0005524">
    <property type="term" value="F:ATP binding"/>
    <property type="evidence" value="ECO:0007669"/>
    <property type="project" value="UniProtKB-KW"/>
</dbReference>
<evidence type="ECO:0000256" key="7">
    <source>
        <dbReference type="ARBA" id="ARBA00022840"/>
    </source>
</evidence>
<evidence type="ECO:0000256" key="6">
    <source>
        <dbReference type="ARBA" id="ARBA00022741"/>
    </source>
</evidence>
<evidence type="ECO:0000259" key="11">
    <source>
        <dbReference type="PROSITE" id="PS50929"/>
    </source>
</evidence>
<organism evidence="12 13">
    <name type="scientific">Desmophyllum pertusum</name>
    <dbReference type="NCBI Taxonomy" id="174260"/>
    <lineage>
        <taxon>Eukaryota</taxon>
        <taxon>Metazoa</taxon>
        <taxon>Cnidaria</taxon>
        <taxon>Anthozoa</taxon>
        <taxon>Hexacorallia</taxon>
        <taxon>Scleractinia</taxon>
        <taxon>Caryophylliina</taxon>
        <taxon>Caryophylliidae</taxon>
        <taxon>Desmophyllum</taxon>
    </lineage>
</organism>
<dbReference type="Proteomes" id="UP001163046">
    <property type="component" value="Unassembled WGS sequence"/>
</dbReference>
<dbReference type="InterPro" id="IPR036640">
    <property type="entry name" value="ABC1_TM_sf"/>
</dbReference>
<feature type="transmembrane region" description="Helical" evidence="10">
    <location>
        <begin position="149"/>
        <end position="171"/>
    </location>
</feature>
<dbReference type="FunFam" id="1.20.1560.10:FF:000020">
    <property type="entry name" value="ABC metal ion transporter"/>
    <property type="match status" value="1"/>
</dbReference>
<dbReference type="InterPro" id="IPR011527">
    <property type="entry name" value="ABC1_TM_dom"/>
</dbReference>
<keyword evidence="3" id="KW-0926">Vacuole</keyword>
<dbReference type="PANTHER" id="PTHR24223">
    <property type="entry name" value="ATP-BINDING CASSETTE SUB-FAMILY C"/>
    <property type="match status" value="1"/>
</dbReference>
<dbReference type="EMBL" id="MU825413">
    <property type="protein sequence ID" value="KAJ7390689.1"/>
    <property type="molecule type" value="Genomic_DNA"/>
</dbReference>
<dbReference type="Pfam" id="PF00664">
    <property type="entry name" value="ABC_membrane"/>
    <property type="match status" value="1"/>
</dbReference>
<keyword evidence="7" id="KW-0067">ATP-binding</keyword>
<evidence type="ECO:0000256" key="4">
    <source>
        <dbReference type="ARBA" id="ARBA00022692"/>
    </source>
</evidence>
<keyword evidence="13" id="KW-1185">Reference proteome</keyword>
<keyword evidence="9 10" id="KW-0472">Membrane</keyword>
<keyword evidence="6" id="KW-0547">Nucleotide-binding</keyword>
<evidence type="ECO:0000313" key="13">
    <source>
        <dbReference type="Proteomes" id="UP001163046"/>
    </source>
</evidence>
<dbReference type="InterPro" id="IPR050173">
    <property type="entry name" value="ABC_transporter_C-like"/>
</dbReference>
<evidence type="ECO:0000256" key="10">
    <source>
        <dbReference type="SAM" id="Phobius"/>
    </source>
</evidence>
<dbReference type="PROSITE" id="PS50929">
    <property type="entry name" value="ABC_TM1F"/>
    <property type="match status" value="1"/>
</dbReference>
<comment type="caution">
    <text evidence="12">The sequence shown here is derived from an EMBL/GenBank/DDBJ whole genome shotgun (WGS) entry which is preliminary data.</text>
</comment>
<feature type="transmembrane region" description="Helical" evidence="10">
    <location>
        <begin position="306"/>
        <end position="330"/>
    </location>
</feature>
<reference evidence="12" key="1">
    <citation type="submission" date="2023-01" db="EMBL/GenBank/DDBJ databases">
        <title>Genome assembly of the deep-sea coral Lophelia pertusa.</title>
        <authorList>
            <person name="Herrera S."/>
            <person name="Cordes E."/>
        </authorList>
    </citation>
    <scope>NUCLEOTIDE SEQUENCE</scope>
    <source>
        <strain evidence="12">USNM1676648</strain>
        <tissue evidence="12">Polyp</tissue>
    </source>
</reference>
<keyword evidence="8 10" id="KW-1133">Transmembrane helix</keyword>
<evidence type="ECO:0000256" key="2">
    <source>
        <dbReference type="ARBA" id="ARBA00022448"/>
    </source>
</evidence>
<dbReference type="Gene3D" id="1.20.1560.10">
    <property type="entry name" value="ABC transporter type 1, transmembrane domain"/>
    <property type="match status" value="1"/>
</dbReference>
<feature type="domain" description="ABC transmembrane type-1" evidence="11">
    <location>
        <begin position="86"/>
        <end position="368"/>
    </location>
</feature>
<dbReference type="CDD" id="cd18595">
    <property type="entry name" value="ABC_6TM_MRP1_2_3_6_D1_like"/>
    <property type="match status" value="1"/>
</dbReference>
<proteinExistence type="predicted"/>
<evidence type="ECO:0000256" key="8">
    <source>
        <dbReference type="ARBA" id="ARBA00022989"/>
    </source>
</evidence>
<evidence type="ECO:0000256" key="5">
    <source>
        <dbReference type="ARBA" id="ARBA00022737"/>
    </source>
</evidence>
<feature type="transmembrane region" description="Helical" evidence="10">
    <location>
        <begin position="342"/>
        <end position="367"/>
    </location>
</feature>
<evidence type="ECO:0000256" key="3">
    <source>
        <dbReference type="ARBA" id="ARBA00022554"/>
    </source>
</evidence>
<protein>
    <submittedName>
        <fullName evidence="12">Multidrug resistance-associated protein 1</fullName>
    </submittedName>
</protein>
<keyword evidence="4 10" id="KW-0812">Transmembrane</keyword>
<name>A0A9X0DA87_9CNID</name>